<dbReference type="SUPFAM" id="SSF48452">
    <property type="entry name" value="TPR-like"/>
    <property type="match status" value="1"/>
</dbReference>
<dbReference type="Pfam" id="PF13181">
    <property type="entry name" value="TPR_8"/>
    <property type="match status" value="1"/>
</dbReference>
<sequence length="272" mass="31639">MGLILCESLEVKNPFHIDVLPLDIYSFEELCYVIFENPILVTEGIVSDALVDFIGKDLKLPDLAENLNRKIANGVCDEDILVYIIDSCDLYNNAESIIFRNVIGKIKKMAVWEVGKQRADYMFYIGKYDLAKKYYLEIIEMDTNVENGFVGSIYHNLGVVYANLFLYDEAYDAFKKAYELTNDEVILVELYFLKRIFDPYDKLKKDEEIEAILKSELMVEARKAFDIAVNGIREGERIKNLEAIFMLDDKEEKKKLINEYIAKLKSDYRNMK</sequence>
<dbReference type="KEGG" id="lua:D4A81_07735"/>
<dbReference type="RefSeq" id="WP_111524690.1">
    <property type="nucleotide sequence ID" value="NZ_CP032364.1"/>
</dbReference>
<dbReference type="Proteomes" id="UP000265562">
    <property type="component" value="Chromosome"/>
</dbReference>
<gene>
    <name evidence="1" type="ORF">D4A81_07735</name>
</gene>
<dbReference type="SMART" id="SM00028">
    <property type="entry name" value="TPR"/>
    <property type="match status" value="2"/>
</dbReference>
<evidence type="ECO:0000313" key="1">
    <source>
        <dbReference type="EMBL" id="AYA99830.1"/>
    </source>
</evidence>
<organism evidence="1 2">
    <name type="scientific">Lachnoanaerobaculum umeaense</name>
    <dbReference type="NCBI Taxonomy" id="617123"/>
    <lineage>
        <taxon>Bacteria</taxon>
        <taxon>Bacillati</taxon>
        <taxon>Bacillota</taxon>
        <taxon>Clostridia</taxon>
        <taxon>Lachnospirales</taxon>
        <taxon>Lachnospiraceae</taxon>
        <taxon>Lachnoanaerobaculum</taxon>
    </lineage>
</organism>
<keyword evidence="2" id="KW-1185">Reference proteome</keyword>
<dbReference type="EMBL" id="CP032364">
    <property type="protein sequence ID" value="AYA99830.1"/>
    <property type="molecule type" value="Genomic_DNA"/>
</dbReference>
<dbReference type="InterPro" id="IPR019734">
    <property type="entry name" value="TPR_rpt"/>
</dbReference>
<reference evidence="1 2" key="1">
    <citation type="submission" date="2018-09" db="EMBL/GenBank/DDBJ databases">
        <title>Genome sequencing of Lachnoanaerobaculum umeaense DSM 23576.</title>
        <authorList>
            <person name="Kook J.-K."/>
            <person name="Park S.-N."/>
            <person name="Lim Y.K."/>
        </authorList>
    </citation>
    <scope>NUCLEOTIDE SEQUENCE [LARGE SCALE GENOMIC DNA]</scope>
    <source>
        <strain evidence="2">DSM 23576 \ CCUG 58757</strain>
    </source>
</reference>
<name>A0A385Q0I4_9FIRM</name>
<proteinExistence type="predicted"/>
<dbReference type="Gene3D" id="1.25.40.10">
    <property type="entry name" value="Tetratricopeptide repeat domain"/>
    <property type="match status" value="1"/>
</dbReference>
<protein>
    <submittedName>
        <fullName evidence="1">Tetratricopeptide repeat protein</fullName>
    </submittedName>
</protein>
<dbReference type="AlphaFoldDB" id="A0A385Q0I4"/>
<evidence type="ECO:0000313" key="2">
    <source>
        <dbReference type="Proteomes" id="UP000265562"/>
    </source>
</evidence>
<dbReference type="OrthoDB" id="1895216at2"/>
<dbReference type="PROSITE" id="PS50005">
    <property type="entry name" value="TPR"/>
    <property type="match status" value="1"/>
</dbReference>
<accession>A0A385Q0I4</accession>
<dbReference type="InterPro" id="IPR011990">
    <property type="entry name" value="TPR-like_helical_dom_sf"/>
</dbReference>